<dbReference type="RefSeq" id="WP_073602898.1">
    <property type="nucleotide sequence ID" value="NZ_FQXZ01000011.1"/>
</dbReference>
<evidence type="ECO:0000313" key="3">
    <source>
        <dbReference type="Proteomes" id="UP000184608"/>
    </source>
</evidence>
<gene>
    <name evidence="2" type="ORF">VA7868_01143</name>
</gene>
<dbReference type="EMBL" id="FQXZ01000011">
    <property type="protein sequence ID" value="SHH98640.1"/>
    <property type="molecule type" value="Genomic_DNA"/>
</dbReference>
<reference evidence="2 3" key="1">
    <citation type="submission" date="2016-11" db="EMBL/GenBank/DDBJ databases">
        <authorList>
            <person name="Jaros S."/>
            <person name="Januszkiewicz K."/>
            <person name="Wedrychowicz H."/>
        </authorList>
    </citation>
    <scope>NUCLEOTIDE SEQUENCE [LARGE SCALE GENOMIC DNA]</scope>
    <source>
        <strain evidence="2 3">CECT 7868</strain>
    </source>
</reference>
<sequence length="77" mass="8515">MVFIDVCKDSFQPGCDTVLASDILVHYACLFVDNQLYYIQNCLMKRDDESGMESAGLRGVYTGQKTPKVDGALSAEE</sequence>
<dbReference type="AlphaFoldDB" id="A0A1M5XFP3"/>
<keyword evidence="3" id="KW-1185">Reference proteome</keyword>
<proteinExistence type="predicted"/>
<name>A0A1M5XFP3_9VIBR</name>
<accession>A0A1M5XFP3</accession>
<evidence type="ECO:0000256" key="1">
    <source>
        <dbReference type="SAM" id="MobiDB-lite"/>
    </source>
</evidence>
<feature type="region of interest" description="Disordered" evidence="1">
    <location>
        <begin position="56"/>
        <end position="77"/>
    </location>
</feature>
<evidence type="ECO:0000313" key="2">
    <source>
        <dbReference type="EMBL" id="SHH98640.1"/>
    </source>
</evidence>
<organism evidence="2 3">
    <name type="scientific">Vibrio aerogenes CECT 7868</name>
    <dbReference type="NCBI Taxonomy" id="1216006"/>
    <lineage>
        <taxon>Bacteria</taxon>
        <taxon>Pseudomonadati</taxon>
        <taxon>Pseudomonadota</taxon>
        <taxon>Gammaproteobacteria</taxon>
        <taxon>Vibrionales</taxon>
        <taxon>Vibrionaceae</taxon>
        <taxon>Vibrio</taxon>
    </lineage>
</organism>
<protein>
    <submittedName>
        <fullName evidence="2">Uncharacterized protein</fullName>
    </submittedName>
</protein>
<dbReference type="OrthoDB" id="9815272at2"/>
<dbReference type="Proteomes" id="UP000184608">
    <property type="component" value="Unassembled WGS sequence"/>
</dbReference>